<evidence type="ECO:0000313" key="3">
    <source>
        <dbReference type="Proteomes" id="UP000031938"/>
    </source>
</evidence>
<dbReference type="EMBL" id="JXRP01000009">
    <property type="protein sequence ID" value="KIL49589.1"/>
    <property type="molecule type" value="Genomic_DNA"/>
</dbReference>
<gene>
    <name evidence="2" type="ORF">KP78_10570</name>
</gene>
<dbReference type="STRING" id="889306.KP78_10570"/>
<keyword evidence="3" id="KW-1185">Reference proteome</keyword>
<dbReference type="AlphaFoldDB" id="A0A0C2S6E3"/>
<evidence type="ECO:0000256" key="1">
    <source>
        <dbReference type="SAM" id="MobiDB-lite"/>
    </source>
</evidence>
<accession>A0A0C2S6E3</accession>
<sequence>MRLLLREASQRESSPAESERLKRKSTDRFNGILFEKMNDEENGKWRPL</sequence>
<comment type="caution">
    <text evidence="2">The sequence shown here is derived from an EMBL/GenBank/DDBJ whole genome shotgun (WGS) entry which is preliminary data.</text>
</comment>
<protein>
    <submittedName>
        <fullName evidence="2">Uncharacterized protein</fullName>
    </submittedName>
</protein>
<organism evidence="2 3">
    <name type="scientific">Jeotgalibacillus soli</name>
    <dbReference type="NCBI Taxonomy" id="889306"/>
    <lineage>
        <taxon>Bacteria</taxon>
        <taxon>Bacillati</taxon>
        <taxon>Bacillota</taxon>
        <taxon>Bacilli</taxon>
        <taxon>Bacillales</taxon>
        <taxon>Caryophanaceae</taxon>
        <taxon>Jeotgalibacillus</taxon>
    </lineage>
</organism>
<evidence type="ECO:0000313" key="2">
    <source>
        <dbReference type="EMBL" id="KIL49589.1"/>
    </source>
</evidence>
<proteinExistence type="predicted"/>
<reference evidence="2 3" key="1">
    <citation type="submission" date="2015-01" db="EMBL/GenBank/DDBJ databases">
        <title>Genome sequencing of Jeotgalibacillus soli.</title>
        <authorList>
            <person name="Goh K.M."/>
            <person name="Chan K.-G."/>
            <person name="Yaakop A.S."/>
            <person name="Ee R."/>
            <person name="Gan H.M."/>
            <person name="Chan C.S."/>
        </authorList>
    </citation>
    <scope>NUCLEOTIDE SEQUENCE [LARGE SCALE GENOMIC DNA]</scope>
    <source>
        <strain evidence="2 3">P9</strain>
    </source>
</reference>
<feature type="region of interest" description="Disordered" evidence="1">
    <location>
        <begin position="1"/>
        <end position="25"/>
    </location>
</feature>
<dbReference type="Proteomes" id="UP000031938">
    <property type="component" value="Unassembled WGS sequence"/>
</dbReference>
<feature type="compositionally biased region" description="Basic and acidic residues" evidence="1">
    <location>
        <begin position="1"/>
        <end position="10"/>
    </location>
</feature>
<name>A0A0C2S6E3_9BACL</name>